<comment type="caution">
    <text evidence="7">The sequence shown here is derived from an EMBL/GenBank/DDBJ whole genome shotgun (WGS) entry which is preliminary data.</text>
</comment>
<feature type="domain" description="HTH tetR-type" evidence="6">
    <location>
        <begin position="1"/>
        <end position="56"/>
    </location>
</feature>
<dbReference type="PANTHER" id="PTHR43479">
    <property type="entry name" value="ACREF/ENVCD OPERON REPRESSOR-RELATED"/>
    <property type="match status" value="1"/>
</dbReference>
<dbReference type="EMBL" id="QNRI01000002">
    <property type="protein sequence ID" value="RBP00317.1"/>
    <property type="molecule type" value="Genomic_DNA"/>
</dbReference>
<proteinExistence type="predicted"/>
<evidence type="ECO:0000256" key="2">
    <source>
        <dbReference type="ARBA" id="ARBA00023015"/>
    </source>
</evidence>
<dbReference type="Pfam" id="PF00440">
    <property type="entry name" value="TetR_N"/>
    <property type="match status" value="1"/>
</dbReference>
<evidence type="ECO:0000256" key="4">
    <source>
        <dbReference type="ARBA" id="ARBA00023163"/>
    </source>
</evidence>
<dbReference type="GO" id="GO:0003677">
    <property type="term" value="F:DNA binding"/>
    <property type="evidence" value="ECO:0007669"/>
    <property type="project" value="UniProtKB-UniRule"/>
</dbReference>
<keyword evidence="2" id="KW-0805">Transcription regulation</keyword>
<dbReference type="Proteomes" id="UP000252254">
    <property type="component" value="Unassembled WGS sequence"/>
</dbReference>
<organism evidence="7 8">
    <name type="scientific">Paraliobacillus ryukyuensis</name>
    <dbReference type="NCBI Taxonomy" id="200904"/>
    <lineage>
        <taxon>Bacteria</taxon>
        <taxon>Bacillati</taxon>
        <taxon>Bacillota</taxon>
        <taxon>Bacilli</taxon>
        <taxon>Bacillales</taxon>
        <taxon>Bacillaceae</taxon>
        <taxon>Paraliobacillus</taxon>
    </lineage>
</organism>
<evidence type="ECO:0000256" key="3">
    <source>
        <dbReference type="ARBA" id="ARBA00023125"/>
    </source>
</evidence>
<evidence type="ECO:0000313" key="8">
    <source>
        <dbReference type="Proteomes" id="UP000252254"/>
    </source>
</evidence>
<dbReference type="GO" id="GO:0045892">
    <property type="term" value="P:negative regulation of DNA-templated transcription"/>
    <property type="evidence" value="ECO:0007669"/>
    <property type="project" value="UniProtKB-ARBA"/>
</dbReference>
<gene>
    <name evidence="7" type="ORF">DES48_10278</name>
</gene>
<accession>A0A366ED56</accession>
<dbReference type="AlphaFoldDB" id="A0A366ED56"/>
<dbReference type="STRING" id="200904.GCA_900168775_00350"/>
<keyword evidence="1" id="KW-0678">Repressor</keyword>
<feature type="DNA-binding region" description="H-T-H motif" evidence="5">
    <location>
        <begin position="19"/>
        <end position="38"/>
    </location>
</feature>
<dbReference type="Gene3D" id="1.10.357.10">
    <property type="entry name" value="Tetracycline Repressor, domain 2"/>
    <property type="match status" value="1"/>
</dbReference>
<dbReference type="PRINTS" id="PR00455">
    <property type="entry name" value="HTHTETR"/>
</dbReference>
<keyword evidence="3 5" id="KW-0238">DNA-binding</keyword>
<dbReference type="FunFam" id="1.10.10.60:FF:000141">
    <property type="entry name" value="TetR family transcriptional regulator"/>
    <property type="match status" value="1"/>
</dbReference>
<name>A0A366ED56_9BACI</name>
<keyword evidence="4" id="KW-0804">Transcription</keyword>
<sequence length="283" mass="32829">MIKNSALQLFAEHGFHQTSVQQIAAQAGMSKGAFYHHFDSKDQLFVELIEDHHHGLLQTLHTIQNTNHQSNREVFKQRIKTELDQIKQDRCILPILLQEASQETNNTFAEVMQGFRFKLLHQHKTYLIDAYGTQTEASIWDLTIILEAVLREYASLIIIDQMTIDSEKLANFIVTNMDILVANIEQQQPILTSDMLETNIKNKDMSDETKVRHLLDQMKVITNHLQSDSDTKKKVLQALEHLNDLWQNQHEEYLIEALSSYIKTQPALEKHMQELEQLFAKKG</sequence>
<evidence type="ECO:0000259" key="6">
    <source>
        <dbReference type="PROSITE" id="PS50977"/>
    </source>
</evidence>
<dbReference type="InterPro" id="IPR009057">
    <property type="entry name" value="Homeodomain-like_sf"/>
</dbReference>
<evidence type="ECO:0000256" key="1">
    <source>
        <dbReference type="ARBA" id="ARBA00022491"/>
    </source>
</evidence>
<protein>
    <submittedName>
        <fullName evidence="7">TetR family transcriptional regulator</fullName>
    </submittedName>
</protein>
<dbReference type="InterPro" id="IPR001647">
    <property type="entry name" value="HTH_TetR"/>
</dbReference>
<evidence type="ECO:0000313" key="7">
    <source>
        <dbReference type="EMBL" id="RBP00317.1"/>
    </source>
</evidence>
<evidence type="ECO:0000256" key="5">
    <source>
        <dbReference type="PROSITE-ProRule" id="PRU00335"/>
    </source>
</evidence>
<dbReference type="RefSeq" id="WP_170126161.1">
    <property type="nucleotide sequence ID" value="NZ_BAABQN010000002.1"/>
</dbReference>
<dbReference type="SUPFAM" id="SSF46689">
    <property type="entry name" value="Homeodomain-like"/>
    <property type="match status" value="1"/>
</dbReference>
<reference evidence="7 8" key="1">
    <citation type="submission" date="2018-06" db="EMBL/GenBank/DDBJ databases">
        <title>Genomic Encyclopedia of Type Strains, Phase IV (KMG-IV): sequencing the most valuable type-strain genomes for metagenomic binning, comparative biology and taxonomic classification.</title>
        <authorList>
            <person name="Goeker M."/>
        </authorList>
    </citation>
    <scope>NUCLEOTIDE SEQUENCE [LARGE SCALE GENOMIC DNA]</scope>
    <source>
        <strain evidence="7 8">DSM 15140</strain>
    </source>
</reference>
<dbReference type="PROSITE" id="PS50977">
    <property type="entry name" value="HTH_TETR_2"/>
    <property type="match status" value="1"/>
</dbReference>
<dbReference type="PANTHER" id="PTHR43479:SF22">
    <property type="entry name" value="TRANSCRIPTIONAL REGULATOR, TETR FAMILY"/>
    <property type="match status" value="1"/>
</dbReference>
<keyword evidence="8" id="KW-1185">Reference proteome</keyword>
<dbReference type="InterPro" id="IPR050624">
    <property type="entry name" value="HTH-type_Tx_Regulator"/>
</dbReference>